<accession>G2GXJ4</accession>
<feature type="domain" description="DNA helicase TraI type C-terminal" evidence="1">
    <location>
        <begin position="2"/>
        <end position="59"/>
    </location>
</feature>
<protein>
    <submittedName>
        <fullName evidence="2">Conjugal transfer nickase/helicase TraI</fullName>
    </submittedName>
</protein>
<dbReference type="OrthoDB" id="1634048at2"/>
<keyword evidence="2" id="KW-0067">ATP-binding</keyword>
<dbReference type="Pfam" id="PF07057">
    <property type="entry name" value="TraI_C"/>
    <property type="match status" value="1"/>
</dbReference>
<organism evidence="2 3">
    <name type="scientific">Candidatus Regiella insecticola 5.15</name>
    <dbReference type="NCBI Taxonomy" id="1005043"/>
    <lineage>
        <taxon>Bacteria</taxon>
        <taxon>Pseudomonadati</taxon>
        <taxon>Pseudomonadota</taxon>
        <taxon>Gammaproteobacteria</taxon>
        <taxon>Enterobacterales</taxon>
        <taxon>Enterobacteriaceae</taxon>
        <taxon>aphid secondary symbionts</taxon>
        <taxon>Candidatus Regiella</taxon>
    </lineage>
</organism>
<dbReference type="InterPro" id="IPR009767">
    <property type="entry name" value="DNA_helicase_TraI_C"/>
</dbReference>
<dbReference type="GO" id="GO:0016818">
    <property type="term" value="F:hydrolase activity, acting on acid anhydrides, in phosphorus-containing anhydrides"/>
    <property type="evidence" value="ECO:0007669"/>
    <property type="project" value="InterPro"/>
</dbReference>
<dbReference type="EMBL" id="AGCA01000106">
    <property type="protein sequence ID" value="EGY29531.1"/>
    <property type="molecule type" value="Genomic_DNA"/>
</dbReference>
<proteinExistence type="predicted"/>
<dbReference type="GO" id="GO:0003677">
    <property type="term" value="F:DNA binding"/>
    <property type="evidence" value="ECO:0007669"/>
    <property type="project" value="InterPro"/>
</dbReference>
<comment type="caution">
    <text evidence="2">The sequence shown here is derived from an EMBL/GenBank/DDBJ whole genome shotgun (WGS) entry which is preliminary data.</text>
</comment>
<dbReference type="RefSeq" id="WP_006706188.1">
    <property type="nucleotide sequence ID" value="NZ_AGCA01000106.1"/>
</dbReference>
<dbReference type="Proteomes" id="UP000004116">
    <property type="component" value="Unassembled WGS sequence"/>
</dbReference>
<dbReference type="GO" id="GO:0003678">
    <property type="term" value="F:DNA helicase activity"/>
    <property type="evidence" value="ECO:0007669"/>
    <property type="project" value="InterPro"/>
</dbReference>
<name>G2GXJ4_9ENTR</name>
<gene>
    <name evidence="2" type="ORF">Rin_00004860</name>
</gene>
<sequence>MLGSQDARFAGLQISRNGETRLAADIQQAIRLAHIYPESGVIIRLSGVGIPSNVNRITGNILVPDDKTLCQAQTQPERKNQAIAIEKAAKIIQEETAQNTLKSMKSDP</sequence>
<keyword evidence="2" id="KW-0378">Hydrolase</keyword>
<keyword evidence="3" id="KW-1185">Reference proteome</keyword>
<evidence type="ECO:0000259" key="1">
    <source>
        <dbReference type="Pfam" id="PF07057"/>
    </source>
</evidence>
<dbReference type="GO" id="GO:0005524">
    <property type="term" value="F:ATP binding"/>
    <property type="evidence" value="ECO:0007669"/>
    <property type="project" value="InterPro"/>
</dbReference>
<keyword evidence="2" id="KW-0347">Helicase</keyword>
<evidence type="ECO:0000313" key="3">
    <source>
        <dbReference type="Proteomes" id="UP000004116"/>
    </source>
</evidence>
<reference evidence="2 3" key="1">
    <citation type="journal article" date="2012" name="Genome Res.">
        <title>Genomic basis of endosymbiont-conferred protection against an insect parasitoid.</title>
        <authorList>
            <person name="Hansen A.K."/>
            <person name="Vorburger C."/>
            <person name="Moran N.A."/>
        </authorList>
    </citation>
    <scope>NUCLEOTIDE SEQUENCE [LARGE SCALE GENOMIC DNA]</scope>
    <source>
        <strain evidence="3">R5.15</strain>
    </source>
</reference>
<keyword evidence="2" id="KW-0547">Nucleotide-binding</keyword>
<evidence type="ECO:0000313" key="2">
    <source>
        <dbReference type="EMBL" id="EGY29531.1"/>
    </source>
</evidence>
<dbReference type="AlphaFoldDB" id="G2GXJ4"/>